<dbReference type="Pfam" id="PF07727">
    <property type="entry name" value="RVT_2"/>
    <property type="match status" value="1"/>
</dbReference>
<keyword evidence="3" id="KW-1185">Reference proteome</keyword>
<reference evidence="2 3" key="1">
    <citation type="journal article" date="2018" name="Front. Plant Sci.">
        <title>Red Clover (Trifolium pratense) and Zigzag Clover (T. medium) - A Picture of Genomic Similarities and Differences.</title>
        <authorList>
            <person name="Dluhosova J."/>
            <person name="Istvanek J."/>
            <person name="Nedelnik J."/>
            <person name="Repkova J."/>
        </authorList>
    </citation>
    <scope>NUCLEOTIDE SEQUENCE [LARGE SCALE GENOMIC DNA]</scope>
    <source>
        <strain evidence="3">cv. 10/8</strain>
        <tissue evidence="2">Leaf</tissue>
    </source>
</reference>
<dbReference type="InterPro" id="IPR043502">
    <property type="entry name" value="DNA/RNA_pol_sf"/>
</dbReference>
<organism evidence="2 3">
    <name type="scientific">Trifolium medium</name>
    <dbReference type="NCBI Taxonomy" id="97028"/>
    <lineage>
        <taxon>Eukaryota</taxon>
        <taxon>Viridiplantae</taxon>
        <taxon>Streptophyta</taxon>
        <taxon>Embryophyta</taxon>
        <taxon>Tracheophyta</taxon>
        <taxon>Spermatophyta</taxon>
        <taxon>Magnoliopsida</taxon>
        <taxon>eudicotyledons</taxon>
        <taxon>Gunneridae</taxon>
        <taxon>Pentapetalae</taxon>
        <taxon>rosids</taxon>
        <taxon>fabids</taxon>
        <taxon>Fabales</taxon>
        <taxon>Fabaceae</taxon>
        <taxon>Papilionoideae</taxon>
        <taxon>50 kb inversion clade</taxon>
        <taxon>NPAAA clade</taxon>
        <taxon>Hologalegina</taxon>
        <taxon>IRL clade</taxon>
        <taxon>Trifolieae</taxon>
        <taxon>Trifolium</taxon>
    </lineage>
</organism>
<feature type="non-terminal residue" evidence="2">
    <location>
        <position position="1"/>
    </location>
</feature>
<dbReference type="EMBL" id="LXQA010092738">
    <property type="protein sequence ID" value="MCI14523.1"/>
    <property type="molecule type" value="Genomic_DNA"/>
</dbReference>
<sequence length="138" mass="16272">GIPGVEAPRYKARLVANGFAQVEGIDYNKIFSPVVKHYSIKQSPRQWYRRFDEFLLKTEFERSNYDSCVYMMKRNEKVILYLLLYEDDILIASSNKQEIQKLKMKLNDEFEMKDLGNAKKILGMDIMRDQSKGELFLS</sequence>
<protein>
    <submittedName>
        <fullName evidence="2">Retrotransposon protein putative Ty1-copia subclass</fullName>
    </submittedName>
</protein>
<feature type="domain" description="Reverse transcriptase Ty1/copia-type" evidence="1">
    <location>
        <begin position="38"/>
        <end position="130"/>
    </location>
</feature>
<evidence type="ECO:0000259" key="1">
    <source>
        <dbReference type="Pfam" id="PF07727"/>
    </source>
</evidence>
<evidence type="ECO:0000313" key="2">
    <source>
        <dbReference type="EMBL" id="MCI14523.1"/>
    </source>
</evidence>
<accession>A0A392PQZ9</accession>
<evidence type="ECO:0000313" key="3">
    <source>
        <dbReference type="Proteomes" id="UP000265520"/>
    </source>
</evidence>
<name>A0A392PQZ9_9FABA</name>
<dbReference type="AlphaFoldDB" id="A0A392PQZ9"/>
<dbReference type="Proteomes" id="UP000265520">
    <property type="component" value="Unassembled WGS sequence"/>
</dbReference>
<proteinExistence type="predicted"/>
<dbReference type="InterPro" id="IPR013103">
    <property type="entry name" value="RVT_2"/>
</dbReference>
<dbReference type="SUPFAM" id="SSF56672">
    <property type="entry name" value="DNA/RNA polymerases"/>
    <property type="match status" value="1"/>
</dbReference>
<comment type="caution">
    <text evidence="2">The sequence shown here is derived from an EMBL/GenBank/DDBJ whole genome shotgun (WGS) entry which is preliminary data.</text>
</comment>